<feature type="compositionally biased region" description="Basic and acidic residues" evidence="1">
    <location>
        <begin position="15"/>
        <end position="32"/>
    </location>
</feature>
<feature type="compositionally biased region" description="Polar residues" evidence="1">
    <location>
        <begin position="1"/>
        <end position="14"/>
    </location>
</feature>
<dbReference type="AlphaFoldDB" id="A0A4C1YLS5"/>
<evidence type="ECO:0000313" key="2">
    <source>
        <dbReference type="EMBL" id="GBP77098.1"/>
    </source>
</evidence>
<name>A0A4C1YLS5_EUMVA</name>
<organism evidence="2 3">
    <name type="scientific">Eumeta variegata</name>
    <name type="common">Bagworm moth</name>
    <name type="synonym">Eumeta japonica</name>
    <dbReference type="NCBI Taxonomy" id="151549"/>
    <lineage>
        <taxon>Eukaryota</taxon>
        <taxon>Metazoa</taxon>
        <taxon>Ecdysozoa</taxon>
        <taxon>Arthropoda</taxon>
        <taxon>Hexapoda</taxon>
        <taxon>Insecta</taxon>
        <taxon>Pterygota</taxon>
        <taxon>Neoptera</taxon>
        <taxon>Endopterygota</taxon>
        <taxon>Lepidoptera</taxon>
        <taxon>Glossata</taxon>
        <taxon>Ditrysia</taxon>
        <taxon>Tineoidea</taxon>
        <taxon>Psychidae</taxon>
        <taxon>Oiketicinae</taxon>
        <taxon>Eumeta</taxon>
    </lineage>
</organism>
<evidence type="ECO:0000256" key="1">
    <source>
        <dbReference type="SAM" id="MobiDB-lite"/>
    </source>
</evidence>
<sequence>MPQAQIQSVQLSKHQSLEEIGRDGRTNRHTTDPMRVPFSPTRGASGAPNNSRSLWPLIASTLARPVLLSESDTSFNIDLDLEDSLSKLYVCKQLRDA</sequence>
<reference evidence="2 3" key="1">
    <citation type="journal article" date="2019" name="Commun. Biol.">
        <title>The bagworm genome reveals a unique fibroin gene that provides high tensile strength.</title>
        <authorList>
            <person name="Kono N."/>
            <person name="Nakamura H."/>
            <person name="Ohtoshi R."/>
            <person name="Tomita M."/>
            <person name="Numata K."/>
            <person name="Arakawa K."/>
        </authorList>
    </citation>
    <scope>NUCLEOTIDE SEQUENCE [LARGE SCALE GENOMIC DNA]</scope>
</reference>
<protein>
    <submittedName>
        <fullName evidence="2">Uncharacterized protein</fullName>
    </submittedName>
</protein>
<proteinExistence type="predicted"/>
<keyword evidence="3" id="KW-1185">Reference proteome</keyword>
<feature type="region of interest" description="Disordered" evidence="1">
    <location>
        <begin position="1"/>
        <end position="50"/>
    </location>
</feature>
<gene>
    <name evidence="2" type="ORF">EVAR_61100_1</name>
</gene>
<evidence type="ECO:0000313" key="3">
    <source>
        <dbReference type="Proteomes" id="UP000299102"/>
    </source>
</evidence>
<accession>A0A4C1YLS5</accession>
<dbReference type="EMBL" id="BGZK01001317">
    <property type="protein sequence ID" value="GBP77098.1"/>
    <property type="molecule type" value="Genomic_DNA"/>
</dbReference>
<dbReference type="Proteomes" id="UP000299102">
    <property type="component" value="Unassembled WGS sequence"/>
</dbReference>
<comment type="caution">
    <text evidence="2">The sequence shown here is derived from an EMBL/GenBank/DDBJ whole genome shotgun (WGS) entry which is preliminary data.</text>
</comment>